<evidence type="ECO:0000256" key="5">
    <source>
        <dbReference type="ARBA" id="ARBA00022573"/>
    </source>
</evidence>
<evidence type="ECO:0000256" key="10">
    <source>
        <dbReference type="SAM" id="MobiDB-lite"/>
    </source>
</evidence>
<dbReference type="Proteomes" id="UP001595712">
    <property type="component" value="Unassembled WGS sequence"/>
</dbReference>
<organism evidence="11 12">
    <name type="scientific">Glycomyces rhizosphaerae</name>
    <dbReference type="NCBI Taxonomy" id="2054422"/>
    <lineage>
        <taxon>Bacteria</taxon>
        <taxon>Bacillati</taxon>
        <taxon>Actinomycetota</taxon>
        <taxon>Actinomycetes</taxon>
        <taxon>Glycomycetales</taxon>
        <taxon>Glycomycetaceae</taxon>
        <taxon>Glycomyces</taxon>
    </lineage>
</organism>
<keyword evidence="8 9" id="KW-0472">Membrane</keyword>
<gene>
    <name evidence="9" type="primary">cobD</name>
    <name evidence="11" type="ORF">ACFO8M_24710</name>
</gene>
<evidence type="ECO:0000256" key="1">
    <source>
        <dbReference type="ARBA" id="ARBA00004651"/>
    </source>
</evidence>
<dbReference type="HAMAP" id="MF_00024">
    <property type="entry name" value="CobD_CbiB"/>
    <property type="match status" value="1"/>
</dbReference>
<evidence type="ECO:0000256" key="8">
    <source>
        <dbReference type="ARBA" id="ARBA00023136"/>
    </source>
</evidence>
<comment type="function">
    <text evidence="9">Converts cobyric acid to cobinamide by the addition of aminopropanol on the F carboxylic group.</text>
</comment>
<evidence type="ECO:0000313" key="12">
    <source>
        <dbReference type="Proteomes" id="UP001595712"/>
    </source>
</evidence>
<dbReference type="InterPro" id="IPR004485">
    <property type="entry name" value="Cobalamin_biosynth_CobD/CbiB"/>
</dbReference>
<proteinExistence type="inferred from homology"/>
<dbReference type="EMBL" id="JBHRWO010000021">
    <property type="protein sequence ID" value="MFC3495695.1"/>
    <property type="molecule type" value="Genomic_DNA"/>
</dbReference>
<dbReference type="PANTHER" id="PTHR34308:SF1">
    <property type="entry name" value="COBALAMIN BIOSYNTHESIS PROTEIN CBIB"/>
    <property type="match status" value="1"/>
</dbReference>
<sequence>MSAWAIGILAGYAADLVFGDPKRGHPVAGFGQLADKAEQRTWRDSRPAGALHTGALVAGTAALAAGADRATARPWARAALTAALTWAVIGGRSLRREAAGIAAAVERGDLDDARRRLPALCGRDPSGLDEAELVRAALESVAENTSDAVVAPLWWGALAGPAGLAGYRAANTLDAMIGHKSPRYRRFGWAAARFDDAANWIPARLAAALAVALAPIVGGSPREAARIWWRDGDAHPSPNAGQVEAAFAGALGCTLGGGQNRYPGHTDTRPAMGDGPAPTVADLRRANRLAAAVSAAAAIGAACIAWRRPAVGGRRSTRHTAIAAATRRAKGRTTAAPGTVSRRCS</sequence>
<accession>A0ABV7Q4T7</accession>
<keyword evidence="7 9" id="KW-1133">Transmembrane helix</keyword>
<keyword evidence="12" id="KW-1185">Reference proteome</keyword>
<evidence type="ECO:0000256" key="9">
    <source>
        <dbReference type="HAMAP-Rule" id="MF_00024"/>
    </source>
</evidence>
<dbReference type="NCBIfam" id="TIGR00380">
    <property type="entry name" value="cobal_cbiB"/>
    <property type="match status" value="1"/>
</dbReference>
<evidence type="ECO:0000256" key="6">
    <source>
        <dbReference type="ARBA" id="ARBA00022692"/>
    </source>
</evidence>
<comment type="similarity">
    <text evidence="3 9">Belongs to the CobD/CbiB family.</text>
</comment>
<keyword evidence="4 9" id="KW-1003">Cell membrane</keyword>
<dbReference type="NCBIfam" id="NF002276">
    <property type="entry name" value="PRK01209.1-4"/>
    <property type="match status" value="1"/>
</dbReference>
<evidence type="ECO:0000256" key="2">
    <source>
        <dbReference type="ARBA" id="ARBA00004953"/>
    </source>
</evidence>
<feature type="compositionally biased region" description="Low complexity" evidence="10">
    <location>
        <begin position="324"/>
        <end position="339"/>
    </location>
</feature>
<evidence type="ECO:0000256" key="4">
    <source>
        <dbReference type="ARBA" id="ARBA00022475"/>
    </source>
</evidence>
<feature type="region of interest" description="Disordered" evidence="10">
    <location>
        <begin position="324"/>
        <end position="345"/>
    </location>
</feature>
<dbReference type="PANTHER" id="PTHR34308">
    <property type="entry name" value="COBALAMIN BIOSYNTHESIS PROTEIN CBIB"/>
    <property type="match status" value="1"/>
</dbReference>
<comment type="caution">
    <text evidence="11">The sequence shown here is derived from an EMBL/GenBank/DDBJ whole genome shotgun (WGS) entry which is preliminary data.</text>
</comment>
<protein>
    <recommendedName>
        <fullName evidence="9">Cobalamin biosynthesis protein CobD</fullName>
    </recommendedName>
</protein>
<reference evidence="12" key="1">
    <citation type="journal article" date="2019" name="Int. J. Syst. Evol. Microbiol.">
        <title>The Global Catalogue of Microorganisms (GCM) 10K type strain sequencing project: providing services to taxonomists for standard genome sequencing and annotation.</title>
        <authorList>
            <consortium name="The Broad Institute Genomics Platform"/>
            <consortium name="The Broad Institute Genome Sequencing Center for Infectious Disease"/>
            <person name="Wu L."/>
            <person name="Ma J."/>
        </authorList>
    </citation>
    <scope>NUCLEOTIDE SEQUENCE [LARGE SCALE GENOMIC DNA]</scope>
    <source>
        <strain evidence="12">CGMCC 4.7396</strain>
    </source>
</reference>
<evidence type="ECO:0000313" key="11">
    <source>
        <dbReference type="EMBL" id="MFC3495695.1"/>
    </source>
</evidence>
<evidence type="ECO:0000256" key="3">
    <source>
        <dbReference type="ARBA" id="ARBA00006263"/>
    </source>
</evidence>
<dbReference type="RefSeq" id="WP_387980460.1">
    <property type="nucleotide sequence ID" value="NZ_JBHRWO010000021.1"/>
</dbReference>
<comment type="pathway">
    <text evidence="2 9">Cofactor biosynthesis; adenosylcobalamin biosynthesis.</text>
</comment>
<evidence type="ECO:0000256" key="7">
    <source>
        <dbReference type="ARBA" id="ARBA00022989"/>
    </source>
</evidence>
<keyword evidence="6 9" id="KW-0812">Transmembrane</keyword>
<comment type="subcellular location">
    <subcellularLocation>
        <location evidence="1 9">Cell membrane</location>
        <topology evidence="1 9">Multi-pass membrane protein</topology>
    </subcellularLocation>
</comment>
<keyword evidence="5 9" id="KW-0169">Cobalamin biosynthesis</keyword>
<dbReference type="Pfam" id="PF03186">
    <property type="entry name" value="CobD_Cbib"/>
    <property type="match status" value="1"/>
</dbReference>
<name>A0ABV7Q4T7_9ACTN</name>